<accession>A0AAD9Y3W8</accession>
<feature type="signal peptide" evidence="1">
    <location>
        <begin position="1"/>
        <end position="25"/>
    </location>
</feature>
<comment type="caution">
    <text evidence="2">The sequence shown here is derived from an EMBL/GenBank/DDBJ whole genome shotgun (WGS) entry which is preliminary data.</text>
</comment>
<sequence>MRRTAWVRHLAAVAISALVKLPSVSITHFKSCCDRAGAGAIVGDGNRSTALLPTTGTGKLKEEPEGHVEFGQFG</sequence>
<name>A0AAD9Y3W8_COLKA</name>
<feature type="chain" id="PRO_5042165936" description="Secreted protein" evidence="1">
    <location>
        <begin position="26"/>
        <end position="74"/>
    </location>
</feature>
<dbReference type="AlphaFoldDB" id="A0AAD9Y3W8"/>
<keyword evidence="3" id="KW-1185">Reference proteome</keyword>
<evidence type="ECO:0008006" key="4">
    <source>
        <dbReference type="Google" id="ProtNLM"/>
    </source>
</evidence>
<reference evidence="2" key="1">
    <citation type="submission" date="2023-02" db="EMBL/GenBank/DDBJ databases">
        <title>Colletotrichum kahawae CIFC_Que2 genome sequencing and assembly.</title>
        <authorList>
            <person name="Baroncelli R."/>
        </authorList>
    </citation>
    <scope>NUCLEOTIDE SEQUENCE</scope>
    <source>
        <strain evidence="2">CIFC_Que2</strain>
    </source>
</reference>
<evidence type="ECO:0000313" key="3">
    <source>
        <dbReference type="Proteomes" id="UP001281614"/>
    </source>
</evidence>
<evidence type="ECO:0000256" key="1">
    <source>
        <dbReference type="SAM" id="SignalP"/>
    </source>
</evidence>
<dbReference type="EMBL" id="VYYT01000449">
    <property type="protein sequence ID" value="KAK2734976.1"/>
    <property type="molecule type" value="Genomic_DNA"/>
</dbReference>
<gene>
    <name evidence="2" type="ORF">CKAH01_18955</name>
</gene>
<proteinExistence type="predicted"/>
<organism evidence="2 3">
    <name type="scientific">Colletotrichum kahawae</name>
    <name type="common">Coffee berry disease fungus</name>
    <dbReference type="NCBI Taxonomy" id="34407"/>
    <lineage>
        <taxon>Eukaryota</taxon>
        <taxon>Fungi</taxon>
        <taxon>Dikarya</taxon>
        <taxon>Ascomycota</taxon>
        <taxon>Pezizomycotina</taxon>
        <taxon>Sordariomycetes</taxon>
        <taxon>Hypocreomycetidae</taxon>
        <taxon>Glomerellales</taxon>
        <taxon>Glomerellaceae</taxon>
        <taxon>Colletotrichum</taxon>
        <taxon>Colletotrichum gloeosporioides species complex</taxon>
    </lineage>
</organism>
<protein>
    <recommendedName>
        <fullName evidence="4">Secreted protein</fullName>
    </recommendedName>
</protein>
<keyword evidence="1" id="KW-0732">Signal</keyword>
<evidence type="ECO:0000313" key="2">
    <source>
        <dbReference type="EMBL" id="KAK2734976.1"/>
    </source>
</evidence>
<dbReference type="Proteomes" id="UP001281614">
    <property type="component" value="Unassembled WGS sequence"/>
</dbReference>